<accession>A0A7R9ISJ9</accession>
<proteinExistence type="predicted"/>
<evidence type="ECO:0000313" key="1">
    <source>
        <dbReference type="EMBL" id="CAD7463814.1"/>
    </source>
</evidence>
<sequence>MGHRLSSDEIAAILEEQVGLLEAEIYITPPDNPLLSDEDSGDEEETNFDHLIGNQLKAVSEARITKVVSGEIVTEVKYSARMIMGRPLRNPKSIDKRVLDYVRF</sequence>
<gene>
    <name evidence="1" type="ORF">TTEB3V08_LOCUS11694</name>
</gene>
<protein>
    <submittedName>
        <fullName evidence="1">Uncharacterized protein</fullName>
    </submittedName>
</protein>
<name>A0A7R9ISJ9_9NEOP</name>
<organism evidence="1">
    <name type="scientific">Timema tahoe</name>
    <dbReference type="NCBI Taxonomy" id="61484"/>
    <lineage>
        <taxon>Eukaryota</taxon>
        <taxon>Metazoa</taxon>
        <taxon>Ecdysozoa</taxon>
        <taxon>Arthropoda</taxon>
        <taxon>Hexapoda</taxon>
        <taxon>Insecta</taxon>
        <taxon>Pterygota</taxon>
        <taxon>Neoptera</taxon>
        <taxon>Polyneoptera</taxon>
        <taxon>Phasmatodea</taxon>
        <taxon>Timematodea</taxon>
        <taxon>Timematoidea</taxon>
        <taxon>Timematidae</taxon>
        <taxon>Timema</taxon>
    </lineage>
</organism>
<dbReference type="AlphaFoldDB" id="A0A7R9ISJ9"/>
<dbReference type="EMBL" id="OE009347">
    <property type="protein sequence ID" value="CAD7463814.1"/>
    <property type="molecule type" value="Genomic_DNA"/>
</dbReference>
<reference evidence="1" key="1">
    <citation type="submission" date="2020-11" db="EMBL/GenBank/DDBJ databases">
        <authorList>
            <person name="Tran Van P."/>
        </authorList>
    </citation>
    <scope>NUCLEOTIDE SEQUENCE</scope>
</reference>